<dbReference type="CDD" id="cd03263">
    <property type="entry name" value="ABC_subfamily_A"/>
    <property type="match status" value="1"/>
</dbReference>
<dbReference type="InterPro" id="IPR020471">
    <property type="entry name" value="AKR"/>
</dbReference>
<evidence type="ECO:0000256" key="6">
    <source>
        <dbReference type="ARBA" id="ARBA00022741"/>
    </source>
</evidence>
<evidence type="ECO:0000256" key="10">
    <source>
        <dbReference type="SAM" id="MobiDB-lite"/>
    </source>
</evidence>
<feature type="region of interest" description="Disordered" evidence="10">
    <location>
        <begin position="416"/>
        <end position="443"/>
    </location>
</feature>
<dbReference type="Gene3D" id="3.40.50.300">
    <property type="entry name" value="P-loop containing nucleotide triphosphate hydrolases"/>
    <property type="match status" value="1"/>
</dbReference>
<evidence type="ECO:0000256" key="9">
    <source>
        <dbReference type="ARBA" id="ARBA00023136"/>
    </source>
</evidence>
<keyword evidence="9 11" id="KW-0472">Membrane</keyword>
<keyword evidence="4 11" id="KW-0812">Transmembrane</keyword>
<dbReference type="InterPro" id="IPR003593">
    <property type="entry name" value="AAA+_ATPase"/>
</dbReference>
<gene>
    <name evidence="13" type="ORF">KVV02_007322</name>
</gene>
<feature type="transmembrane region" description="Helical" evidence="11">
    <location>
        <begin position="889"/>
        <end position="915"/>
    </location>
</feature>
<comment type="caution">
    <text evidence="13">The sequence shown here is derived from an EMBL/GenBank/DDBJ whole genome shotgun (WGS) entry which is preliminary data.</text>
</comment>
<dbReference type="PROSITE" id="PS50893">
    <property type="entry name" value="ABC_TRANSPORTER_2"/>
    <property type="match status" value="1"/>
</dbReference>
<dbReference type="InterPro" id="IPR018170">
    <property type="entry name" value="Aldo/ket_reductase_CS"/>
</dbReference>
<comment type="subcellular location">
    <subcellularLocation>
        <location evidence="1">Membrane</location>
        <topology evidence="1">Multi-pass membrane protein</topology>
    </subcellularLocation>
</comment>
<dbReference type="GO" id="GO:0016020">
    <property type="term" value="C:membrane"/>
    <property type="evidence" value="ECO:0007669"/>
    <property type="project" value="UniProtKB-SubCell"/>
</dbReference>
<dbReference type="GO" id="GO:0016491">
    <property type="term" value="F:oxidoreductase activity"/>
    <property type="evidence" value="ECO:0007669"/>
    <property type="project" value="InterPro"/>
</dbReference>
<dbReference type="CDD" id="cd19093">
    <property type="entry name" value="AKR_AtPLR-like"/>
    <property type="match status" value="1"/>
</dbReference>
<evidence type="ECO:0000256" key="2">
    <source>
        <dbReference type="ARBA" id="ARBA00008869"/>
    </source>
</evidence>
<dbReference type="PROSITE" id="PS00062">
    <property type="entry name" value="ALDOKETO_REDUCTASE_2"/>
    <property type="match status" value="1"/>
</dbReference>
<feature type="domain" description="ABC transporter" evidence="12">
    <location>
        <begin position="1136"/>
        <end position="1367"/>
    </location>
</feature>
<dbReference type="PANTHER" id="PTHR19229">
    <property type="entry name" value="ATP-BINDING CASSETTE TRANSPORTER SUBFAMILY A ABCA"/>
    <property type="match status" value="1"/>
</dbReference>
<evidence type="ECO:0000256" key="8">
    <source>
        <dbReference type="ARBA" id="ARBA00022989"/>
    </source>
</evidence>
<dbReference type="FunFam" id="3.40.50.300:FF:000665">
    <property type="entry name" value="ABC transporter A family member 2"/>
    <property type="match status" value="1"/>
</dbReference>
<feature type="transmembrane region" description="Helical" evidence="11">
    <location>
        <begin position="1025"/>
        <end position="1046"/>
    </location>
</feature>
<name>A0A9P8A721_MORAP</name>
<dbReference type="InterPro" id="IPR017871">
    <property type="entry name" value="ABC_transporter-like_CS"/>
</dbReference>
<dbReference type="GO" id="GO:0005524">
    <property type="term" value="F:ATP binding"/>
    <property type="evidence" value="ECO:0007669"/>
    <property type="project" value="UniProtKB-KW"/>
</dbReference>
<keyword evidence="8 11" id="KW-1133">Transmembrane helix</keyword>
<keyword evidence="7" id="KW-0067">ATP-binding</keyword>
<dbReference type="PRINTS" id="PR00069">
    <property type="entry name" value="ALDKETRDTASE"/>
</dbReference>
<dbReference type="InterPro" id="IPR036812">
    <property type="entry name" value="NAD(P)_OxRdtase_dom_sf"/>
</dbReference>
<comment type="similarity">
    <text evidence="2">Belongs to the ABC transporter superfamily. ABCA family.</text>
</comment>
<feature type="region of interest" description="Disordered" evidence="10">
    <location>
        <begin position="637"/>
        <end position="664"/>
    </location>
</feature>
<dbReference type="Gene3D" id="3.20.20.100">
    <property type="entry name" value="NADP-dependent oxidoreductase domain"/>
    <property type="match status" value="1"/>
</dbReference>
<dbReference type="GO" id="GO:0005319">
    <property type="term" value="F:lipid transporter activity"/>
    <property type="evidence" value="ECO:0007669"/>
    <property type="project" value="TreeGrafter"/>
</dbReference>
<evidence type="ECO:0000256" key="3">
    <source>
        <dbReference type="ARBA" id="ARBA00022448"/>
    </source>
</evidence>
<dbReference type="InterPro" id="IPR027417">
    <property type="entry name" value="P-loop_NTPase"/>
</dbReference>
<feature type="compositionally biased region" description="Low complexity" evidence="10">
    <location>
        <begin position="416"/>
        <end position="432"/>
    </location>
</feature>
<organism evidence="13 14">
    <name type="scientific">Mortierella alpina</name>
    <name type="common">Oleaginous fungus</name>
    <name type="synonym">Mortierella renispora</name>
    <dbReference type="NCBI Taxonomy" id="64518"/>
    <lineage>
        <taxon>Eukaryota</taxon>
        <taxon>Fungi</taxon>
        <taxon>Fungi incertae sedis</taxon>
        <taxon>Mucoromycota</taxon>
        <taxon>Mortierellomycotina</taxon>
        <taxon>Mortierellomycetes</taxon>
        <taxon>Mortierellales</taxon>
        <taxon>Mortierellaceae</taxon>
        <taxon>Mortierella</taxon>
    </lineage>
</organism>
<dbReference type="InterPro" id="IPR013525">
    <property type="entry name" value="ABC2_TM"/>
</dbReference>
<dbReference type="InterPro" id="IPR023210">
    <property type="entry name" value="NADP_OxRdtase_dom"/>
</dbReference>
<dbReference type="GO" id="GO:0140359">
    <property type="term" value="F:ABC-type transporter activity"/>
    <property type="evidence" value="ECO:0007669"/>
    <property type="project" value="InterPro"/>
</dbReference>
<dbReference type="EMBL" id="JAIFTL010000081">
    <property type="protein sequence ID" value="KAG9324000.1"/>
    <property type="molecule type" value="Genomic_DNA"/>
</dbReference>
<evidence type="ECO:0000256" key="4">
    <source>
        <dbReference type="ARBA" id="ARBA00022692"/>
    </source>
</evidence>
<feature type="transmembrane region" description="Helical" evidence="11">
    <location>
        <begin position="465"/>
        <end position="490"/>
    </location>
</feature>
<keyword evidence="6" id="KW-0547">Nucleotide-binding</keyword>
<keyword evidence="5" id="KW-0677">Repeat</keyword>
<dbReference type="Proteomes" id="UP000717515">
    <property type="component" value="Unassembled WGS sequence"/>
</dbReference>
<reference evidence="13" key="1">
    <citation type="submission" date="2021-07" db="EMBL/GenBank/DDBJ databases">
        <title>Draft genome of Mortierella alpina, strain LL118, isolated from an aspen leaf litter sample.</title>
        <authorList>
            <person name="Yang S."/>
            <person name="Vinatzer B.A."/>
        </authorList>
    </citation>
    <scope>NUCLEOTIDE SEQUENCE</scope>
    <source>
        <strain evidence="13">LL118</strain>
    </source>
</reference>
<evidence type="ECO:0000256" key="5">
    <source>
        <dbReference type="ARBA" id="ARBA00022737"/>
    </source>
</evidence>
<dbReference type="Pfam" id="PF12698">
    <property type="entry name" value="ABC2_membrane_3"/>
    <property type="match status" value="1"/>
</dbReference>
<feature type="transmembrane region" description="Helical" evidence="11">
    <location>
        <begin position="985"/>
        <end position="1004"/>
    </location>
</feature>
<sequence length="1450" mass="160021">MFKITAHHSSLLSLHRTTNKRCIRLLHQHIQKQPSDLCPRLSHAITRTTLRPSITYSAMTTSTSTPNSATPGNPQAAGVIFVQGVPTPETRLILGGSLSVSPMAIGTWAWGDSTWGYKPEMFDDIAATWDALQEETSGINFFDTAEVYGRGESENIIGRLLKKTSEQGRTPPVVATKFLPFPWKMSYPSCLLSALKGSMERLGVDVIDLYQIHGPVHLRSIEVVGDALAEAVKLGLVKTVGVSNYSIDQTVRMHAALAKHGIQLASNQVEFSLLRRYPETSGLIAKCHELGVAVLAYSPLGMGRLTGKYSAENPPPSGRRFSNYPMQELVPLLGIMERIAKEHNVPMSAVALNYTICKGTIPLGGARNPDQARQNAKALGWRLSDKEMEELDSSPQGNPPLTCRIIILPSSTAATITTSSSDSHSNDQTSKSQSQTLENSPKTGQKSFQFRALARKTLSYQRRQVFVNVCCIGLCPILMVVIAGAMGIAITSLINNLGNPSDYLLCSDVDAMTPRGFPLVPSFSKQEVNFPTSPGSAIPHAKDDATIKHVNWYIVPGKLGFGASPTITADSCVWWFEKDYPFSSPYAKDPNITTPGANLDSTFKPQPQGGWLGPSQLLAPVELTRAQTYPWALTADETGGLAGTRPRQPPVDARTGNVTAQPSGTGLLGAIEPRFYANITTDKATGIPSIKEFQPVPFYQQISGSSDTANAADDALTQEIRSLVDGLARVDKSAIRAKDPSPQQLIDYYSQIGALVQNMPIGAVIFNAIDTVARRFDYTLQIGTDIRLLRAANYPNRGLRLMVQHTSLTNAILKTSPVANSTKITHGFRGMPQLFTTKADIPIASMVGRILYPFGVSFLLPIFVITLVKEKEDRILVMMRMSGLRSITYYIAHYIHFYILHVIASLMFILAGIAFQMPFFTKVDAGVFILLFFFWGHVQIALAFFLSCFFSKSRTALVIVFLLVLCGVIVSLATETIFDTDPAPIGYFVWPAFAFYRALSVINRSSYDSSYQPYKVSDLKGSDEVFQVMIALIIEIFVFLGLAFYLTEVLPTEFGVRQPWHFIISGPFKRLFGKKKEKGASRDLEGQVRKDNTGSQRDRIQGEIPLDAEEVQFEDADVKLERSRVLHDEYSPDCPLVMKNMRKIYPTNNKLAVKNVTFAVDKDTIFGLLGPNGAGKTSLIHILTGLYEPTQGWARLAGYELDTEIKDVYRNIGVCPQHDILWDDLTVGEHLYFYARLKGVNAADERAAVLASLNAVSLVPFEERLTKGLSGGEKRRLSIAIALVGNPTVVFLDEPTTGLDISVRRLIWDIVLHAKQGRTIVLTTHSMEEAEVLCARIGIMAKGTLRCIGNQIRLKDLYGRGFKITFACRPENVERASHYIASLLPANAKRLDSFVTSESWEFETAPGLIQRLFEEIEKHKLEHGIDDWGLSQTTLEEVFLRIIHEDDAEG</sequence>
<evidence type="ECO:0000313" key="13">
    <source>
        <dbReference type="EMBL" id="KAG9324000.1"/>
    </source>
</evidence>
<evidence type="ECO:0000259" key="12">
    <source>
        <dbReference type="PROSITE" id="PS50893"/>
    </source>
</evidence>
<evidence type="ECO:0000256" key="1">
    <source>
        <dbReference type="ARBA" id="ARBA00004141"/>
    </source>
</evidence>
<dbReference type="SMART" id="SM00382">
    <property type="entry name" value="AAA"/>
    <property type="match status" value="1"/>
</dbReference>
<dbReference type="PANTHER" id="PTHR19229:SF36">
    <property type="entry name" value="ATP-BINDING CASSETTE SUB-FAMILY A MEMBER 2"/>
    <property type="match status" value="1"/>
</dbReference>
<proteinExistence type="inferred from homology"/>
<feature type="transmembrane region" description="Helical" evidence="11">
    <location>
        <begin position="956"/>
        <end position="973"/>
    </location>
</feature>
<dbReference type="Pfam" id="PF00248">
    <property type="entry name" value="Aldo_ket_red"/>
    <property type="match status" value="1"/>
</dbReference>
<evidence type="ECO:0000256" key="11">
    <source>
        <dbReference type="SAM" id="Phobius"/>
    </source>
</evidence>
<dbReference type="InterPro" id="IPR026082">
    <property type="entry name" value="ABCA"/>
</dbReference>
<feature type="compositionally biased region" description="Polar residues" evidence="10">
    <location>
        <begin position="433"/>
        <end position="443"/>
    </location>
</feature>
<dbReference type="InterPro" id="IPR003439">
    <property type="entry name" value="ABC_transporter-like_ATP-bd"/>
</dbReference>
<keyword evidence="3" id="KW-0813">Transport</keyword>
<evidence type="ECO:0000256" key="7">
    <source>
        <dbReference type="ARBA" id="ARBA00022840"/>
    </source>
</evidence>
<feature type="transmembrane region" description="Helical" evidence="11">
    <location>
        <begin position="850"/>
        <end position="868"/>
    </location>
</feature>
<evidence type="ECO:0000313" key="14">
    <source>
        <dbReference type="Proteomes" id="UP000717515"/>
    </source>
</evidence>
<dbReference type="SUPFAM" id="SSF52540">
    <property type="entry name" value="P-loop containing nucleoside triphosphate hydrolases"/>
    <property type="match status" value="1"/>
</dbReference>
<feature type="transmembrane region" description="Helical" evidence="11">
    <location>
        <begin position="927"/>
        <end position="949"/>
    </location>
</feature>
<dbReference type="Pfam" id="PF00005">
    <property type="entry name" value="ABC_tran"/>
    <property type="match status" value="1"/>
</dbReference>
<dbReference type="SUPFAM" id="SSF51430">
    <property type="entry name" value="NAD(P)-linked oxidoreductase"/>
    <property type="match status" value="1"/>
</dbReference>
<protein>
    <recommendedName>
        <fullName evidence="12">ABC transporter domain-containing protein</fullName>
    </recommendedName>
</protein>
<dbReference type="GO" id="GO:0016887">
    <property type="term" value="F:ATP hydrolysis activity"/>
    <property type="evidence" value="ECO:0007669"/>
    <property type="project" value="InterPro"/>
</dbReference>
<accession>A0A9P8A721</accession>
<dbReference type="PROSITE" id="PS00211">
    <property type="entry name" value="ABC_TRANSPORTER_1"/>
    <property type="match status" value="1"/>
</dbReference>